<evidence type="ECO:0000256" key="15">
    <source>
        <dbReference type="SAM" id="Phobius"/>
    </source>
</evidence>
<comment type="cofactor">
    <cofactor evidence="1">
        <name>Mn(2+)</name>
        <dbReference type="ChEBI" id="CHEBI:29035"/>
    </cofactor>
</comment>
<name>A0ABD2QJH5_9PLAT</name>
<dbReference type="InterPro" id="IPR008266">
    <property type="entry name" value="Tyr_kinase_AS"/>
</dbReference>
<evidence type="ECO:0000256" key="12">
    <source>
        <dbReference type="ARBA" id="ARBA00049308"/>
    </source>
</evidence>
<keyword evidence="7 14" id="KW-0547">Nucleotide-binding</keyword>
<evidence type="ECO:0000256" key="5">
    <source>
        <dbReference type="ARBA" id="ARBA00022527"/>
    </source>
</evidence>
<keyword evidence="5" id="KW-0723">Serine/threonine-protein kinase</keyword>
<comment type="catalytic activity">
    <reaction evidence="12">
        <text>L-threonyl-[protein] + ATP = O-phospho-L-threonyl-[protein] + ADP + H(+)</text>
        <dbReference type="Rhea" id="RHEA:46608"/>
        <dbReference type="Rhea" id="RHEA-COMP:11060"/>
        <dbReference type="Rhea" id="RHEA-COMP:11605"/>
        <dbReference type="ChEBI" id="CHEBI:15378"/>
        <dbReference type="ChEBI" id="CHEBI:30013"/>
        <dbReference type="ChEBI" id="CHEBI:30616"/>
        <dbReference type="ChEBI" id="CHEBI:61977"/>
        <dbReference type="ChEBI" id="CHEBI:456216"/>
        <dbReference type="EC" id="2.7.12.1"/>
    </reaction>
</comment>
<keyword evidence="8 17" id="KW-0418">Kinase</keyword>
<evidence type="ECO:0000313" key="18">
    <source>
        <dbReference type="Proteomes" id="UP001626550"/>
    </source>
</evidence>
<evidence type="ECO:0000256" key="7">
    <source>
        <dbReference type="ARBA" id="ARBA00022741"/>
    </source>
</evidence>
<dbReference type="InterPro" id="IPR017441">
    <property type="entry name" value="Protein_kinase_ATP_BS"/>
</dbReference>
<evidence type="ECO:0000313" key="17">
    <source>
        <dbReference type="EMBL" id="KAL3319497.1"/>
    </source>
</evidence>
<keyword evidence="15" id="KW-0812">Transmembrane</keyword>
<keyword evidence="10" id="KW-0464">Manganese</keyword>
<comment type="similarity">
    <text evidence="3">Belongs to the protein kinase superfamily. TKL Ser/Thr protein kinase family.</text>
</comment>
<dbReference type="EMBL" id="JBJKFK010000131">
    <property type="protein sequence ID" value="KAL3319497.1"/>
    <property type="molecule type" value="Genomic_DNA"/>
</dbReference>
<evidence type="ECO:0000256" key="9">
    <source>
        <dbReference type="ARBA" id="ARBA00022840"/>
    </source>
</evidence>
<dbReference type="Proteomes" id="UP001626550">
    <property type="component" value="Unassembled WGS sequence"/>
</dbReference>
<dbReference type="PANTHER" id="PTHR46485">
    <property type="entry name" value="LIM DOMAIN KINASE 1"/>
    <property type="match status" value="1"/>
</dbReference>
<accession>A0ABD2QJH5</accession>
<keyword evidence="15" id="KW-1133">Transmembrane helix</keyword>
<evidence type="ECO:0000256" key="4">
    <source>
        <dbReference type="ARBA" id="ARBA00013203"/>
    </source>
</evidence>
<dbReference type="InterPro" id="IPR001245">
    <property type="entry name" value="Ser-Thr/Tyr_kinase_cat_dom"/>
</dbReference>
<keyword evidence="6" id="KW-0808">Transferase</keyword>
<evidence type="ECO:0000256" key="10">
    <source>
        <dbReference type="ARBA" id="ARBA00023211"/>
    </source>
</evidence>
<evidence type="ECO:0000256" key="14">
    <source>
        <dbReference type="PROSITE-ProRule" id="PRU10141"/>
    </source>
</evidence>
<feature type="transmembrane region" description="Helical" evidence="15">
    <location>
        <begin position="48"/>
        <end position="65"/>
    </location>
</feature>
<proteinExistence type="inferred from homology"/>
<dbReference type="InterPro" id="IPR000719">
    <property type="entry name" value="Prot_kinase_dom"/>
</dbReference>
<dbReference type="SUPFAM" id="SSF56112">
    <property type="entry name" value="Protein kinase-like (PK-like)"/>
    <property type="match status" value="1"/>
</dbReference>
<dbReference type="PANTHER" id="PTHR46485:SF5">
    <property type="entry name" value="CENTER DIVIDER, ISOFORM A"/>
    <property type="match status" value="1"/>
</dbReference>
<evidence type="ECO:0000256" key="8">
    <source>
        <dbReference type="ARBA" id="ARBA00022777"/>
    </source>
</evidence>
<keyword evidence="18" id="KW-1185">Reference proteome</keyword>
<organism evidence="17 18">
    <name type="scientific">Cichlidogyrus casuarinus</name>
    <dbReference type="NCBI Taxonomy" id="1844966"/>
    <lineage>
        <taxon>Eukaryota</taxon>
        <taxon>Metazoa</taxon>
        <taxon>Spiralia</taxon>
        <taxon>Lophotrochozoa</taxon>
        <taxon>Platyhelminthes</taxon>
        <taxon>Monogenea</taxon>
        <taxon>Monopisthocotylea</taxon>
        <taxon>Dactylogyridea</taxon>
        <taxon>Ancyrocephalidae</taxon>
        <taxon>Cichlidogyrus</taxon>
    </lineage>
</organism>
<evidence type="ECO:0000256" key="6">
    <source>
        <dbReference type="ARBA" id="ARBA00022679"/>
    </source>
</evidence>
<dbReference type="Pfam" id="PF07714">
    <property type="entry name" value="PK_Tyr_Ser-Thr"/>
    <property type="match status" value="1"/>
</dbReference>
<comment type="catalytic activity">
    <reaction evidence="11">
        <text>L-seryl-[protein] + ATP = O-phospho-L-seryl-[protein] + ADP + H(+)</text>
        <dbReference type="Rhea" id="RHEA:17989"/>
        <dbReference type="Rhea" id="RHEA-COMP:9863"/>
        <dbReference type="Rhea" id="RHEA-COMP:11604"/>
        <dbReference type="ChEBI" id="CHEBI:15378"/>
        <dbReference type="ChEBI" id="CHEBI:29999"/>
        <dbReference type="ChEBI" id="CHEBI:30616"/>
        <dbReference type="ChEBI" id="CHEBI:83421"/>
        <dbReference type="ChEBI" id="CHEBI:456216"/>
        <dbReference type="EC" id="2.7.12.1"/>
    </reaction>
</comment>
<protein>
    <recommendedName>
        <fullName evidence="4">dual-specificity kinase</fullName>
        <ecNumber evidence="4">2.7.12.1</ecNumber>
    </recommendedName>
</protein>
<dbReference type="GO" id="GO:0046872">
    <property type="term" value="F:metal ion binding"/>
    <property type="evidence" value="ECO:0007669"/>
    <property type="project" value="UniProtKB-KW"/>
</dbReference>
<dbReference type="InterPro" id="IPR011009">
    <property type="entry name" value="Kinase-like_dom_sf"/>
</dbReference>
<reference evidence="17 18" key="1">
    <citation type="submission" date="2024-11" db="EMBL/GenBank/DDBJ databases">
        <title>Adaptive evolution of stress response genes in parasites aligns with host niche diversity.</title>
        <authorList>
            <person name="Hahn C."/>
            <person name="Resl P."/>
        </authorList>
    </citation>
    <scope>NUCLEOTIDE SEQUENCE [LARGE SCALE GENOMIC DNA]</scope>
    <source>
        <strain evidence="17">EGGRZ-B1_66</strain>
        <tissue evidence="17">Body</tissue>
    </source>
</reference>
<feature type="binding site" evidence="14">
    <location>
        <position position="77"/>
    </location>
    <ligand>
        <name>ATP</name>
        <dbReference type="ChEBI" id="CHEBI:30616"/>
    </ligand>
</feature>
<feature type="domain" description="Protein kinase" evidence="16">
    <location>
        <begin position="48"/>
        <end position="233"/>
    </location>
</feature>
<dbReference type="EC" id="2.7.12.1" evidence="4"/>
<dbReference type="GO" id="GO:0005524">
    <property type="term" value="F:ATP binding"/>
    <property type="evidence" value="ECO:0007669"/>
    <property type="project" value="UniProtKB-UniRule"/>
</dbReference>
<keyword evidence="9 14" id="KW-0067">ATP-binding</keyword>
<evidence type="ECO:0000259" key="16">
    <source>
        <dbReference type="PROSITE" id="PS50011"/>
    </source>
</evidence>
<dbReference type="Gene3D" id="1.10.510.10">
    <property type="entry name" value="Transferase(Phosphotransferase) domain 1"/>
    <property type="match status" value="1"/>
</dbReference>
<evidence type="ECO:0000256" key="1">
    <source>
        <dbReference type="ARBA" id="ARBA00001936"/>
    </source>
</evidence>
<dbReference type="PROSITE" id="PS00109">
    <property type="entry name" value="PROTEIN_KINASE_TYR"/>
    <property type="match status" value="1"/>
</dbReference>
<keyword evidence="15" id="KW-0472">Membrane</keyword>
<dbReference type="GO" id="GO:0004674">
    <property type="term" value="F:protein serine/threonine kinase activity"/>
    <property type="evidence" value="ECO:0007669"/>
    <property type="project" value="UniProtKB-KW"/>
</dbReference>
<sequence length="233" mass="25908">MLISDALSNLCTSINTSSDQLVRNGSFPHNSCYAIKQAFSAFFKTEDFIVGGILGSGYFATVVLVKHRPSDRFMALKISHDSFSLSKELDLLKRLSHQNVLSYYGACVVGGRLSCALEFAEMGSLANLLSDSQLHLTWTDRISLCLDIAKGLHNLHSLSLIHRDLSSQNILIRLSRGRSDSESHSRILDALYNTKKWPSLDKICHESFCLSPFNIASLNSASFESKCSPYFFN</sequence>
<comment type="cofactor">
    <cofactor evidence="2">
        <name>Mg(2+)</name>
        <dbReference type="ChEBI" id="CHEBI:18420"/>
    </cofactor>
</comment>
<evidence type="ECO:0000256" key="13">
    <source>
        <dbReference type="ARBA" id="ARBA00051680"/>
    </source>
</evidence>
<dbReference type="AlphaFoldDB" id="A0ABD2QJH5"/>
<evidence type="ECO:0000256" key="2">
    <source>
        <dbReference type="ARBA" id="ARBA00001946"/>
    </source>
</evidence>
<comment type="caution">
    <text evidence="17">The sequence shown here is derived from an EMBL/GenBank/DDBJ whole genome shotgun (WGS) entry which is preliminary data.</text>
</comment>
<dbReference type="PROSITE" id="PS00107">
    <property type="entry name" value="PROTEIN_KINASE_ATP"/>
    <property type="match status" value="1"/>
</dbReference>
<gene>
    <name evidence="17" type="primary">TESK2_1</name>
    <name evidence="17" type="ORF">Ciccas_001835</name>
</gene>
<comment type="catalytic activity">
    <reaction evidence="13">
        <text>L-tyrosyl-[protein] + ATP = O-phospho-L-tyrosyl-[protein] + ADP + H(+)</text>
        <dbReference type="Rhea" id="RHEA:10596"/>
        <dbReference type="Rhea" id="RHEA-COMP:10136"/>
        <dbReference type="Rhea" id="RHEA-COMP:20101"/>
        <dbReference type="ChEBI" id="CHEBI:15378"/>
        <dbReference type="ChEBI" id="CHEBI:30616"/>
        <dbReference type="ChEBI" id="CHEBI:46858"/>
        <dbReference type="ChEBI" id="CHEBI:61978"/>
        <dbReference type="ChEBI" id="CHEBI:456216"/>
        <dbReference type="EC" id="2.7.12.1"/>
    </reaction>
</comment>
<dbReference type="InterPro" id="IPR050940">
    <property type="entry name" value="Actin_reg-Ser/Thr_kinase"/>
</dbReference>
<evidence type="ECO:0000256" key="3">
    <source>
        <dbReference type="ARBA" id="ARBA00005843"/>
    </source>
</evidence>
<evidence type="ECO:0000256" key="11">
    <source>
        <dbReference type="ARBA" id="ARBA00049003"/>
    </source>
</evidence>
<dbReference type="PROSITE" id="PS50011">
    <property type="entry name" value="PROTEIN_KINASE_DOM"/>
    <property type="match status" value="1"/>
</dbReference>